<evidence type="ECO:0008006" key="11">
    <source>
        <dbReference type="Google" id="ProtNLM"/>
    </source>
</evidence>
<evidence type="ECO:0000256" key="6">
    <source>
        <dbReference type="ARBA" id="ARBA00022989"/>
    </source>
</evidence>
<dbReference type="PANTHER" id="PTHR33908:SF11">
    <property type="entry name" value="MEMBRANE PROTEIN"/>
    <property type="match status" value="1"/>
</dbReference>
<dbReference type="EMBL" id="PEVC01000026">
    <property type="protein sequence ID" value="PIV01250.1"/>
    <property type="molecule type" value="Genomic_DNA"/>
</dbReference>
<keyword evidence="7 8" id="KW-0472">Membrane</keyword>
<dbReference type="PANTHER" id="PTHR33908">
    <property type="entry name" value="MANNOSYLTRANSFERASE YKCB-RELATED"/>
    <property type="match status" value="1"/>
</dbReference>
<evidence type="ECO:0000256" key="3">
    <source>
        <dbReference type="ARBA" id="ARBA00022676"/>
    </source>
</evidence>
<keyword evidence="4" id="KW-0808">Transferase</keyword>
<dbReference type="GO" id="GO:0005886">
    <property type="term" value="C:plasma membrane"/>
    <property type="evidence" value="ECO:0007669"/>
    <property type="project" value="UniProtKB-SubCell"/>
</dbReference>
<evidence type="ECO:0000256" key="2">
    <source>
        <dbReference type="ARBA" id="ARBA00022475"/>
    </source>
</evidence>
<dbReference type="Proteomes" id="UP000229631">
    <property type="component" value="Unassembled WGS sequence"/>
</dbReference>
<comment type="subcellular location">
    <subcellularLocation>
        <location evidence="1">Cell membrane</location>
        <topology evidence="1">Multi-pass membrane protein</topology>
    </subcellularLocation>
</comment>
<reference evidence="10" key="1">
    <citation type="submission" date="2017-09" db="EMBL/GenBank/DDBJ databases">
        <title>Depth-based differentiation of microbial function through sediment-hosted aquifers and enrichment of novel symbionts in the deep terrestrial subsurface.</title>
        <authorList>
            <person name="Probst A.J."/>
            <person name="Ladd B."/>
            <person name="Jarett J.K."/>
            <person name="Geller-Mcgrath D.E."/>
            <person name="Sieber C.M.K."/>
            <person name="Emerson J.B."/>
            <person name="Anantharaman K."/>
            <person name="Thomas B.C."/>
            <person name="Malmstrom R."/>
            <person name="Stieglmeier M."/>
            <person name="Klingl A."/>
            <person name="Woyke T."/>
            <person name="Ryan C.M."/>
            <person name="Banfield J.F."/>
        </authorList>
    </citation>
    <scope>NUCLEOTIDE SEQUENCE [LARGE SCALE GENOMIC DNA]</scope>
</reference>
<feature type="transmembrane region" description="Helical" evidence="8">
    <location>
        <begin position="82"/>
        <end position="102"/>
    </location>
</feature>
<keyword evidence="2" id="KW-1003">Cell membrane</keyword>
<feature type="transmembrane region" description="Helical" evidence="8">
    <location>
        <begin position="138"/>
        <end position="154"/>
    </location>
</feature>
<feature type="transmembrane region" description="Helical" evidence="8">
    <location>
        <begin position="328"/>
        <end position="347"/>
    </location>
</feature>
<organism evidence="9 10">
    <name type="scientific">Candidatus Shapirobacteria bacterium CG03_land_8_20_14_0_80_39_12</name>
    <dbReference type="NCBI Taxonomy" id="1974879"/>
    <lineage>
        <taxon>Bacteria</taxon>
        <taxon>Candidatus Shapironibacteriota</taxon>
    </lineage>
</organism>
<dbReference type="GO" id="GO:0009103">
    <property type="term" value="P:lipopolysaccharide biosynthetic process"/>
    <property type="evidence" value="ECO:0007669"/>
    <property type="project" value="UniProtKB-ARBA"/>
</dbReference>
<feature type="transmembrane region" description="Helical" evidence="8">
    <location>
        <begin position="256"/>
        <end position="275"/>
    </location>
</feature>
<evidence type="ECO:0000313" key="9">
    <source>
        <dbReference type="EMBL" id="PIV01250.1"/>
    </source>
</evidence>
<accession>A0A2M7BDW1</accession>
<evidence type="ECO:0000313" key="10">
    <source>
        <dbReference type="Proteomes" id="UP000229631"/>
    </source>
</evidence>
<sequence length="483" mass="54779">MKKHWLILTIFLFAFGIRFLSVWPANTIIGFDQARDLFDSAKILQGDLRVIGPTVGNNPSLHHGVAWLYFMAAPLIFSHHPIFVVLWNSLFNAFSVVIITLLAKDLFRSKKVGIIAGTLTAISYYYVSYSGWLSNPTITLLTVPLFFFGVWKYYRKKNWGLILSMFSLGLSIQFELFFIYLIPVFILLWLILKLKFPSLKILSSSFLVLSFTLSTMIATEIKFHFAGILSFVSAGKFVGGSQSFDFLKLFSLNILPQSKNLDMMLGVIAVGLLALKPNKRNLFLLVWFFSPALMLVLGAHNAPWFMIGRPAAAIIMGSYLISKLKPNFLIIPVVGLIIYANCLAIRADYGKGQTLLEPDKAAILSKQVEAMKYTYEKSNGNTFTIDTVTNPLYINAVWAWNYDWYAKKYGFKPTWLGGDQLHPYNTLEKASGKEKYLFLIIDETPRIPPIYKENAINNLKKKAILVEEKDFDGILVQVYRARS</sequence>
<evidence type="ECO:0000256" key="8">
    <source>
        <dbReference type="SAM" id="Phobius"/>
    </source>
</evidence>
<evidence type="ECO:0000256" key="1">
    <source>
        <dbReference type="ARBA" id="ARBA00004651"/>
    </source>
</evidence>
<feature type="transmembrane region" description="Helical" evidence="8">
    <location>
        <begin position="198"/>
        <end position="218"/>
    </location>
</feature>
<dbReference type="AlphaFoldDB" id="A0A2M7BDW1"/>
<evidence type="ECO:0000256" key="7">
    <source>
        <dbReference type="ARBA" id="ARBA00023136"/>
    </source>
</evidence>
<feature type="transmembrane region" description="Helical" evidence="8">
    <location>
        <begin position="166"/>
        <end position="192"/>
    </location>
</feature>
<keyword evidence="5 8" id="KW-0812">Transmembrane</keyword>
<keyword evidence="6 8" id="KW-1133">Transmembrane helix</keyword>
<dbReference type="GO" id="GO:0016763">
    <property type="term" value="F:pentosyltransferase activity"/>
    <property type="evidence" value="ECO:0007669"/>
    <property type="project" value="TreeGrafter"/>
</dbReference>
<gene>
    <name evidence="9" type="ORF">COS54_01375</name>
</gene>
<evidence type="ECO:0000256" key="5">
    <source>
        <dbReference type="ARBA" id="ARBA00022692"/>
    </source>
</evidence>
<comment type="caution">
    <text evidence="9">The sequence shown here is derived from an EMBL/GenBank/DDBJ whole genome shotgun (WGS) entry which is preliminary data.</text>
</comment>
<proteinExistence type="predicted"/>
<name>A0A2M7BDW1_9BACT</name>
<feature type="transmembrane region" description="Helical" evidence="8">
    <location>
        <begin position="282"/>
        <end position="298"/>
    </location>
</feature>
<dbReference type="InterPro" id="IPR050297">
    <property type="entry name" value="LipidA_mod_glycosyltrf_83"/>
</dbReference>
<protein>
    <recommendedName>
        <fullName evidence="11">Glycosyltransferase RgtA/B/C/D-like domain-containing protein</fullName>
    </recommendedName>
</protein>
<evidence type="ECO:0000256" key="4">
    <source>
        <dbReference type="ARBA" id="ARBA00022679"/>
    </source>
</evidence>
<keyword evidence="3" id="KW-0328">Glycosyltransferase</keyword>